<comment type="subcellular location">
    <subcellularLocation>
        <location evidence="1">Cell envelope</location>
    </subcellularLocation>
</comment>
<reference evidence="5 6" key="1">
    <citation type="submission" date="2020-01" db="EMBL/GenBank/DDBJ databases">
        <title>Polyphasic characterisation and genomic insights into a novel alkali tolerant bacterium VR-M41.</title>
        <authorList>
            <person name="Vemuluri V.R."/>
        </authorList>
    </citation>
    <scope>NUCLEOTIDE SEQUENCE [LARGE SCALE GENOMIC DNA]</scope>
    <source>
        <strain evidence="5 6">VR-M41</strain>
    </source>
</reference>
<proteinExistence type="predicted"/>
<dbReference type="InterPro" id="IPR050555">
    <property type="entry name" value="Bact_Solute-Bind_Prot2"/>
</dbReference>
<dbReference type="PANTHER" id="PTHR30036">
    <property type="entry name" value="D-XYLOSE-BINDING PERIPLASMIC PROTEIN"/>
    <property type="match status" value="1"/>
</dbReference>
<dbReference type="Gene3D" id="3.40.50.2300">
    <property type="match status" value="2"/>
</dbReference>
<dbReference type="InterPro" id="IPR013456">
    <property type="entry name" value="XylF"/>
</dbReference>
<feature type="compositionally biased region" description="Gly residues" evidence="3">
    <location>
        <begin position="73"/>
        <end position="82"/>
    </location>
</feature>
<dbReference type="PANTHER" id="PTHR30036:SF1">
    <property type="entry name" value="D-XYLOSE-BINDING PERIPLASMIC PROTEIN"/>
    <property type="match status" value="1"/>
</dbReference>
<evidence type="ECO:0000259" key="4">
    <source>
        <dbReference type="Pfam" id="PF13407"/>
    </source>
</evidence>
<dbReference type="RefSeq" id="WP_166273374.1">
    <property type="nucleotide sequence ID" value="NZ_JAAFGS010000002.1"/>
</dbReference>
<gene>
    <name evidence="5" type="primary">xylF</name>
    <name evidence="5" type="ORF">GYN08_06805</name>
</gene>
<feature type="region of interest" description="Disordered" evidence="3">
    <location>
        <begin position="1"/>
        <end position="26"/>
    </location>
</feature>
<name>A0ABX0F3G6_9BACL</name>
<comment type="caution">
    <text evidence="5">The sequence shown here is derived from an EMBL/GenBank/DDBJ whole genome shotgun (WGS) entry which is preliminary data.</text>
</comment>
<dbReference type="CDD" id="cd19991">
    <property type="entry name" value="PBP1_ABC_xylose_binding"/>
    <property type="match status" value="1"/>
</dbReference>
<dbReference type="InterPro" id="IPR028082">
    <property type="entry name" value="Peripla_BP_I"/>
</dbReference>
<dbReference type="Proteomes" id="UP000800303">
    <property type="component" value="Unassembled WGS sequence"/>
</dbReference>
<sequence length="428" mass="44152">MTGGPSAAAGKADRSRSRGAAEAGSGPSFRQLAALACALLLLLLALAGCSSGSGGPQAANSAEDGRSSAESSGGAGHGGGWDGAEAGASSGSEQASGSGEEAAPPAKPDAISGEKRIKIGFAMDTLLEERWKKDRDLFVEAAQRLGAEVIVKSADGDDARQIAQAEAMISQGVDVLVIVPHNAEATAAIVSKAHKSGIKVLSYDRLVTNADVDLYVSFDNVEVGHLQAEAIMKIVPKGNYVYIGGADTDNNARQFKEGVFEALQPSIERGDIRIVYDQWSKDWKPVYALENMLEALKANGAGGIDAVIVANDATAGGAVRALERYGLAGSIPVAGQDADLEAVRRIVDGTQTMTVYKPIGRLAEDTARLAVALAKGEPTGATRRVNNGKIEVPSILLSPIAVDASNLDGTVIADGFHSREEVYGKGGE</sequence>
<dbReference type="InterPro" id="IPR025997">
    <property type="entry name" value="SBP_2_dom"/>
</dbReference>
<evidence type="ECO:0000256" key="1">
    <source>
        <dbReference type="ARBA" id="ARBA00004196"/>
    </source>
</evidence>
<keyword evidence="2" id="KW-0732">Signal</keyword>
<dbReference type="NCBIfam" id="TIGR02634">
    <property type="entry name" value="xylF"/>
    <property type="match status" value="1"/>
</dbReference>
<accession>A0ABX0F3G6</accession>
<dbReference type="Pfam" id="PF13407">
    <property type="entry name" value="Peripla_BP_4"/>
    <property type="match status" value="1"/>
</dbReference>
<evidence type="ECO:0000256" key="2">
    <source>
        <dbReference type="ARBA" id="ARBA00022729"/>
    </source>
</evidence>
<evidence type="ECO:0000313" key="5">
    <source>
        <dbReference type="EMBL" id="NGZ75020.1"/>
    </source>
</evidence>
<evidence type="ECO:0000256" key="3">
    <source>
        <dbReference type="SAM" id="MobiDB-lite"/>
    </source>
</evidence>
<feature type="compositionally biased region" description="Low complexity" evidence="3">
    <location>
        <begin position="83"/>
        <end position="103"/>
    </location>
</feature>
<feature type="domain" description="Periplasmic binding protein" evidence="4">
    <location>
        <begin position="119"/>
        <end position="377"/>
    </location>
</feature>
<protein>
    <submittedName>
        <fullName evidence="5">D-xylose ABC transporter substrate-binding protein</fullName>
    </submittedName>
</protein>
<feature type="region of interest" description="Disordered" evidence="3">
    <location>
        <begin position="53"/>
        <end position="110"/>
    </location>
</feature>
<keyword evidence="6" id="KW-1185">Reference proteome</keyword>
<dbReference type="EMBL" id="JAAFGS010000002">
    <property type="protein sequence ID" value="NGZ75020.1"/>
    <property type="molecule type" value="Genomic_DNA"/>
</dbReference>
<evidence type="ECO:0000313" key="6">
    <source>
        <dbReference type="Proteomes" id="UP000800303"/>
    </source>
</evidence>
<dbReference type="SUPFAM" id="SSF53822">
    <property type="entry name" value="Periplasmic binding protein-like I"/>
    <property type="match status" value="1"/>
</dbReference>
<organism evidence="5 6">
    <name type="scientific">Saccharibacillus alkalitolerans</name>
    <dbReference type="NCBI Taxonomy" id="2705290"/>
    <lineage>
        <taxon>Bacteria</taxon>
        <taxon>Bacillati</taxon>
        <taxon>Bacillota</taxon>
        <taxon>Bacilli</taxon>
        <taxon>Bacillales</taxon>
        <taxon>Paenibacillaceae</taxon>
        <taxon>Saccharibacillus</taxon>
    </lineage>
</organism>